<keyword evidence="9 14" id="KW-0472">Membrane</keyword>
<evidence type="ECO:0000313" key="16">
    <source>
        <dbReference type="EMBL" id="WGM01047.1"/>
    </source>
</evidence>
<dbReference type="Proteomes" id="UP001177595">
    <property type="component" value="Chromosome"/>
</dbReference>
<evidence type="ECO:0000256" key="10">
    <source>
        <dbReference type="ARBA" id="ARBA00023316"/>
    </source>
</evidence>
<dbReference type="InterPro" id="IPR004752">
    <property type="entry name" value="AmpG_permease/AT-1"/>
</dbReference>
<evidence type="ECO:0000256" key="6">
    <source>
        <dbReference type="ARBA" id="ARBA00022692"/>
    </source>
</evidence>
<dbReference type="AlphaFoldDB" id="A0AA95GL81"/>
<keyword evidence="6 14" id="KW-0812">Transmembrane</keyword>
<dbReference type="InterPro" id="IPR020846">
    <property type="entry name" value="MFS_dom"/>
</dbReference>
<evidence type="ECO:0000259" key="15">
    <source>
        <dbReference type="PROSITE" id="PS50850"/>
    </source>
</evidence>
<feature type="transmembrane region" description="Helical" evidence="14">
    <location>
        <begin position="44"/>
        <end position="61"/>
    </location>
</feature>
<dbReference type="GO" id="GO:0005886">
    <property type="term" value="C:plasma membrane"/>
    <property type="evidence" value="ECO:0007669"/>
    <property type="project" value="UniProtKB-SubCell"/>
</dbReference>
<evidence type="ECO:0000256" key="1">
    <source>
        <dbReference type="ARBA" id="ARBA00004429"/>
    </source>
</evidence>
<feature type="transmembrane region" description="Helical" evidence="14">
    <location>
        <begin position="288"/>
        <end position="309"/>
    </location>
</feature>
<comment type="subcellular location">
    <subcellularLocation>
        <location evidence="1">Cell inner membrane</location>
        <topology evidence="1">Multi-pass membrane protein</topology>
    </subcellularLocation>
</comment>
<dbReference type="NCBIfam" id="NF008238">
    <property type="entry name" value="PRK11010.1"/>
    <property type="match status" value="1"/>
</dbReference>
<feature type="transmembrane region" description="Helical" evidence="14">
    <location>
        <begin position="107"/>
        <end position="131"/>
    </location>
</feature>
<dbReference type="InterPro" id="IPR036259">
    <property type="entry name" value="MFS_trans_sf"/>
</dbReference>
<dbReference type="GO" id="GO:0071555">
    <property type="term" value="P:cell wall organization"/>
    <property type="evidence" value="ECO:0007669"/>
    <property type="project" value="UniProtKB-KW"/>
</dbReference>
<feature type="transmembrane region" description="Helical" evidence="14">
    <location>
        <begin position="427"/>
        <end position="459"/>
    </location>
</feature>
<feature type="transmembrane region" description="Helical" evidence="14">
    <location>
        <begin position="225"/>
        <end position="250"/>
    </location>
</feature>
<dbReference type="Gene3D" id="1.20.1250.20">
    <property type="entry name" value="MFS general substrate transporter like domains"/>
    <property type="match status" value="2"/>
</dbReference>
<dbReference type="PANTHER" id="PTHR12778">
    <property type="entry name" value="SOLUTE CARRIER FAMILY 33 ACETYL-COA TRANSPORTER -RELATED"/>
    <property type="match status" value="1"/>
</dbReference>
<evidence type="ECO:0000256" key="5">
    <source>
        <dbReference type="ARBA" id="ARBA00022519"/>
    </source>
</evidence>
<evidence type="ECO:0000313" key="17">
    <source>
        <dbReference type="Proteomes" id="UP001177595"/>
    </source>
</evidence>
<feature type="transmembrane region" description="Helical" evidence="14">
    <location>
        <begin position="173"/>
        <end position="192"/>
    </location>
</feature>
<name>A0AA95GL81_9GAMM</name>
<organism evidence="16 17">
    <name type="scientific">Arsenophonus nasoniae</name>
    <name type="common">son-killer infecting Nasonia vitripennis</name>
    <dbReference type="NCBI Taxonomy" id="638"/>
    <lineage>
        <taxon>Bacteria</taxon>
        <taxon>Pseudomonadati</taxon>
        <taxon>Pseudomonadota</taxon>
        <taxon>Gammaproteobacteria</taxon>
        <taxon>Enterobacterales</taxon>
        <taxon>Morganellaceae</taxon>
        <taxon>Arsenophonus</taxon>
    </lineage>
</organism>
<feature type="transmembrane region" description="Helical" evidence="14">
    <location>
        <begin position="262"/>
        <end position="281"/>
    </location>
</feature>
<comment type="similarity">
    <text evidence="2">Belongs to the major facilitator superfamily.</text>
</comment>
<feature type="transmembrane region" description="Helical" evidence="14">
    <location>
        <begin position="479"/>
        <end position="499"/>
    </location>
</feature>
<evidence type="ECO:0000256" key="9">
    <source>
        <dbReference type="ARBA" id="ARBA00023136"/>
    </source>
</evidence>
<dbReference type="FunFam" id="1.20.1250.20:FF:000072">
    <property type="entry name" value="Muropeptide transporter AmpG"/>
    <property type="match status" value="1"/>
</dbReference>
<evidence type="ECO:0000256" key="4">
    <source>
        <dbReference type="ARBA" id="ARBA00022475"/>
    </source>
</evidence>
<keyword evidence="7" id="KW-0769">Symport</keyword>
<keyword evidence="4" id="KW-1003">Cell membrane</keyword>
<evidence type="ECO:0000256" key="12">
    <source>
        <dbReference type="ARBA" id="ARBA00077927"/>
    </source>
</evidence>
<dbReference type="NCBIfam" id="TIGR00901">
    <property type="entry name" value="2A0125"/>
    <property type="match status" value="1"/>
</dbReference>
<evidence type="ECO:0000256" key="14">
    <source>
        <dbReference type="SAM" id="Phobius"/>
    </source>
</evidence>
<evidence type="ECO:0000256" key="8">
    <source>
        <dbReference type="ARBA" id="ARBA00022989"/>
    </source>
</evidence>
<proteinExistence type="inferred from homology"/>
<keyword evidence="5" id="KW-0997">Cell inner membrane</keyword>
<evidence type="ECO:0000256" key="7">
    <source>
        <dbReference type="ARBA" id="ARBA00022847"/>
    </source>
</evidence>
<dbReference type="CDD" id="cd17486">
    <property type="entry name" value="MFS_AmpG_like"/>
    <property type="match status" value="1"/>
</dbReference>
<reference evidence="16" key="1">
    <citation type="submission" date="2023-04" db="EMBL/GenBank/DDBJ databases">
        <title>Genome dynamics across the evolutionary transition to endosymbiosis.</title>
        <authorList>
            <person name="Siozios S."/>
            <person name="Nadal-Jimenez P."/>
            <person name="Azagi T."/>
            <person name="Sprong H."/>
            <person name="Frost C.L."/>
            <person name="Parratt S.R."/>
            <person name="Taylor G."/>
            <person name="Brettell L."/>
            <person name="Lew K.C."/>
            <person name="Croft L."/>
            <person name="King K.C."/>
            <person name="Brockhurst M.A."/>
            <person name="Hypsa V."/>
            <person name="Novakova E."/>
            <person name="Darby A.C."/>
            <person name="Hurst G.D.D."/>
        </authorList>
    </citation>
    <scope>NUCLEOTIDE SEQUENCE</scope>
    <source>
        <strain evidence="16">APv</strain>
    </source>
</reference>
<dbReference type="PROSITE" id="PS50850">
    <property type="entry name" value="MFS"/>
    <property type="match status" value="1"/>
</dbReference>
<dbReference type="SUPFAM" id="SSF103473">
    <property type="entry name" value="MFS general substrate transporter"/>
    <property type="match status" value="1"/>
</dbReference>
<dbReference type="InterPro" id="IPR011701">
    <property type="entry name" value="MFS"/>
</dbReference>
<dbReference type="PANTHER" id="PTHR12778:SF10">
    <property type="entry name" value="MAJOR FACILITATOR SUPERFAMILY DOMAIN-CONTAINING PROTEIN 3"/>
    <property type="match status" value="1"/>
</dbReference>
<evidence type="ECO:0000256" key="11">
    <source>
        <dbReference type="ARBA" id="ARBA00070810"/>
    </source>
</evidence>
<keyword evidence="3" id="KW-0813">Transport</keyword>
<protein>
    <recommendedName>
        <fullName evidence="11">Anhydromuropeptide permease</fullName>
    </recommendedName>
    <alternativeName>
        <fullName evidence="12">AmpG permease</fullName>
    </alternativeName>
    <alternativeName>
        <fullName evidence="13">Muropeptide:H(+) symporter</fullName>
    </alternativeName>
</protein>
<evidence type="ECO:0000256" key="2">
    <source>
        <dbReference type="ARBA" id="ARBA00008335"/>
    </source>
</evidence>
<feature type="transmembrane region" description="Helical" evidence="14">
    <location>
        <begin position="354"/>
        <end position="372"/>
    </location>
</feature>
<gene>
    <name evidence="16" type="primary">ampG</name>
    <name evidence="16" type="ORF">QE210_14550</name>
</gene>
<dbReference type="RefSeq" id="WP_280624633.1">
    <property type="nucleotide sequence ID" value="NZ_CP123504.1"/>
</dbReference>
<keyword evidence="8 14" id="KW-1133">Transmembrane helix</keyword>
<feature type="transmembrane region" description="Helical" evidence="14">
    <location>
        <begin position="321"/>
        <end position="342"/>
    </location>
</feature>
<keyword evidence="10" id="KW-0961">Cell wall biogenesis/degradation</keyword>
<dbReference type="FunFam" id="1.20.1250.20:FF:000080">
    <property type="entry name" value="Muropeptide transporter AmpG"/>
    <property type="match status" value="1"/>
</dbReference>
<evidence type="ECO:0000256" key="3">
    <source>
        <dbReference type="ARBA" id="ARBA00022448"/>
    </source>
</evidence>
<feature type="domain" description="Major facilitator superfamily (MFS) profile" evidence="15">
    <location>
        <begin position="13"/>
        <end position="406"/>
    </location>
</feature>
<accession>A0AA95GL81</accession>
<dbReference type="Pfam" id="PF07690">
    <property type="entry name" value="MFS_1"/>
    <property type="match status" value="1"/>
</dbReference>
<feature type="transmembrane region" description="Helical" evidence="14">
    <location>
        <begin position="143"/>
        <end position="167"/>
    </location>
</feature>
<sequence length="512" mass="57549">MKKNYLTVFSQHRSRMLLLLGFVSGLPLALTASTLQAWLTVENIDIKTIGFFSLVGQAYVLKFLWSPLMDRYTLPWLGRRRGWLLTTQILLIISIAAMGLMDPKEHLWWLAAVAVLVAFCSASQDIVFDAYKTDLLSAEERGAGAAISVMGYRISMLVSGGLALWLVEHFVTWQQLYLLMASLMLIGVYATLSAKEPLIKSPPPTTLYEAIYEPFVEFFSRNNAWITLLLIIFYKMGDAFVMALSTNFLLNKLGFSLGEVGTINKTFGLFATILGALYGGYVMQKMSLFKALLIFGILQAISNFGYWFLAVTPANIYTTSSVIFIENIFSGMGTAAFVALLMTLCNHSLSATQFALLSALSAIGRVYVGPIASMLVSKYDWPTFYLISIIISLPSIFLLLICKPSLFYIQQTGQFMRRTYFKQTYKLAILCLAISVGIFIFWLIVTVACYFSTCQIYLFTQHIELWLKMLIYKEQLINFSIIMATIGFILGAILDYLAIRKTEIPKQCNNNL</sequence>
<feature type="transmembrane region" description="Helical" evidence="14">
    <location>
        <begin position="384"/>
        <end position="406"/>
    </location>
</feature>
<evidence type="ECO:0000256" key="13">
    <source>
        <dbReference type="ARBA" id="ARBA00081926"/>
    </source>
</evidence>
<feature type="transmembrane region" description="Helical" evidence="14">
    <location>
        <begin position="82"/>
        <end position="101"/>
    </location>
</feature>
<dbReference type="GO" id="GO:0015293">
    <property type="term" value="F:symporter activity"/>
    <property type="evidence" value="ECO:0007669"/>
    <property type="project" value="UniProtKB-KW"/>
</dbReference>
<dbReference type="EMBL" id="CP123504">
    <property type="protein sequence ID" value="WGM01047.1"/>
    <property type="molecule type" value="Genomic_DNA"/>
</dbReference>